<proteinExistence type="predicted"/>
<keyword evidence="5" id="KW-0223">Dioxygenase</keyword>
<evidence type="ECO:0000256" key="3">
    <source>
        <dbReference type="ARBA" id="ARBA00022763"/>
    </source>
</evidence>
<dbReference type="Gene3D" id="2.60.120.590">
    <property type="entry name" value="Alpha-ketoglutarate-dependent dioxygenase AlkB-like"/>
    <property type="match status" value="1"/>
</dbReference>
<evidence type="ECO:0000256" key="7">
    <source>
        <dbReference type="ARBA" id="ARBA00023004"/>
    </source>
</evidence>
<keyword evidence="2" id="KW-0479">Metal-binding</keyword>
<dbReference type="GO" id="GO:0046872">
    <property type="term" value="F:metal ion binding"/>
    <property type="evidence" value="ECO:0007669"/>
    <property type="project" value="UniProtKB-KW"/>
</dbReference>
<keyword evidence="7" id="KW-0408">Iron</keyword>
<accession>B5VZJ4</accession>
<evidence type="ECO:0000313" key="10">
    <source>
        <dbReference type="EMBL" id="EDZ95392.1"/>
    </source>
</evidence>
<dbReference type="GO" id="GO:0016705">
    <property type="term" value="F:oxidoreductase activity, acting on paired donors, with incorporation or reduction of molecular oxygen"/>
    <property type="evidence" value="ECO:0007669"/>
    <property type="project" value="UniProtKB-ARBA"/>
</dbReference>
<evidence type="ECO:0000256" key="4">
    <source>
        <dbReference type="ARBA" id="ARBA00022842"/>
    </source>
</evidence>
<keyword evidence="3" id="KW-0227">DNA damage</keyword>
<keyword evidence="8" id="KW-0234">DNA repair</keyword>
<dbReference type="RefSeq" id="WP_006669004.1">
    <property type="nucleotide sequence ID" value="NZ_ABYK01000011.1"/>
</dbReference>
<comment type="cofactor">
    <cofactor evidence="1">
        <name>Fe(2+)</name>
        <dbReference type="ChEBI" id="CHEBI:29033"/>
    </cofactor>
</comment>
<evidence type="ECO:0000256" key="6">
    <source>
        <dbReference type="ARBA" id="ARBA00023002"/>
    </source>
</evidence>
<gene>
    <name evidence="10" type="ORF">AmaxDRAFT_1993</name>
</gene>
<dbReference type="GO" id="GO:0032451">
    <property type="term" value="F:demethylase activity"/>
    <property type="evidence" value="ECO:0007669"/>
    <property type="project" value="UniProtKB-ARBA"/>
</dbReference>
<keyword evidence="4" id="KW-0460">Magnesium</keyword>
<evidence type="ECO:0000256" key="5">
    <source>
        <dbReference type="ARBA" id="ARBA00022964"/>
    </source>
</evidence>
<keyword evidence="6" id="KW-0560">Oxidoreductase</keyword>
<dbReference type="PROSITE" id="PS51471">
    <property type="entry name" value="FE2OG_OXY"/>
    <property type="match status" value="1"/>
</dbReference>
<comment type="caution">
    <text evidence="10">The sequence shown here is derived from an EMBL/GenBank/DDBJ whole genome shotgun (WGS) entry which is preliminary data.</text>
</comment>
<sequence length="213" mass="24566">MRLWDNQRDISHPGSVNDLDKQVIIDTDGLVILYGNFLTLAESDRLFGELYKSINWRQEQIKIFGKIRPIPRLTAWYADEGKSYTYSGIEHHAQPWNPTLKSIKSQVEDIAEVTFNSVLINLYRDGKDSMSWHSDDEPELGKNPIIASVSLGGTRRFSGKHKISKDRKFHIDLTSGSLLLMKGETQHFWQHQIPKTSRVVEPRINLTFRMVKS</sequence>
<evidence type="ECO:0000259" key="9">
    <source>
        <dbReference type="PROSITE" id="PS51471"/>
    </source>
</evidence>
<dbReference type="InterPro" id="IPR032854">
    <property type="entry name" value="ALKBH3"/>
</dbReference>
<dbReference type="FunFam" id="2.60.120.590:FF:000004">
    <property type="entry name" value="DNA oxidative demethylase ALKBH2"/>
    <property type="match status" value="1"/>
</dbReference>
<evidence type="ECO:0000256" key="1">
    <source>
        <dbReference type="ARBA" id="ARBA00001954"/>
    </source>
</evidence>
<dbReference type="Proteomes" id="UP000004061">
    <property type="component" value="Unassembled WGS sequence"/>
</dbReference>
<dbReference type="GO" id="GO:0140097">
    <property type="term" value="F:catalytic activity, acting on DNA"/>
    <property type="evidence" value="ECO:0007669"/>
    <property type="project" value="UniProtKB-ARBA"/>
</dbReference>
<dbReference type="PANTHER" id="PTHR31212">
    <property type="entry name" value="ALPHA-KETOGLUTARATE-DEPENDENT DIOXYGENASE ALKB HOMOLOG 3"/>
    <property type="match status" value="1"/>
</dbReference>
<dbReference type="EMBL" id="ABYK01000011">
    <property type="protein sequence ID" value="EDZ95392.1"/>
    <property type="molecule type" value="Genomic_DNA"/>
</dbReference>
<feature type="domain" description="Fe2OG dioxygenase" evidence="9">
    <location>
        <begin position="114"/>
        <end position="212"/>
    </location>
</feature>
<dbReference type="InterPro" id="IPR005123">
    <property type="entry name" value="Oxoglu/Fe-dep_dioxygenase_dom"/>
</dbReference>
<dbReference type="Pfam" id="PF13532">
    <property type="entry name" value="2OG-FeII_Oxy_2"/>
    <property type="match status" value="1"/>
</dbReference>
<organism evidence="10 11">
    <name type="scientific">Limnospira maxima CS-328</name>
    <dbReference type="NCBI Taxonomy" id="513049"/>
    <lineage>
        <taxon>Bacteria</taxon>
        <taxon>Bacillati</taxon>
        <taxon>Cyanobacteriota</taxon>
        <taxon>Cyanophyceae</taxon>
        <taxon>Oscillatoriophycideae</taxon>
        <taxon>Oscillatoriales</taxon>
        <taxon>Sirenicapillariaceae</taxon>
        <taxon>Limnospira</taxon>
    </lineage>
</organism>
<evidence type="ECO:0000256" key="8">
    <source>
        <dbReference type="ARBA" id="ARBA00023204"/>
    </source>
</evidence>
<dbReference type="InterPro" id="IPR027450">
    <property type="entry name" value="AlkB-like"/>
</dbReference>
<evidence type="ECO:0000313" key="11">
    <source>
        <dbReference type="Proteomes" id="UP000004061"/>
    </source>
</evidence>
<protein>
    <submittedName>
        <fullName evidence="10">Oxidoreductase, 2OG-Fe(II) oxygenase family</fullName>
    </submittedName>
</protein>
<reference evidence="10 11" key="1">
    <citation type="journal article" date="2011" name="Appl. Environ. Microbiol.">
        <title>Contribution of a Sodium Ion Gradient to Energy Conservation during Fermentation in the Cyanobacterium Arthrospira (Spirulina) maxima CS-328.</title>
        <authorList>
            <person name="Carrieri D."/>
            <person name="Ananyev G."/>
            <person name="Lenz O."/>
            <person name="Bryant D.A."/>
            <person name="Dismukes G.C."/>
        </authorList>
    </citation>
    <scope>NUCLEOTIDE SEQUENCE [LARGE SCALE GENOMIC DNA]</scope>
    <source>
        <strain evidence="10 11">CS-328</strain>
    </source>
</reference>
<keyword evidence="11" id="KW-1185">Reference proteome</keyword>
<dbReference type="GO" id="GO:0051213">
    <property type="term" value="F:dioxygenase activity"/>
    <property type="evidence" value="ECO:0007669"/>
    <property type="project" value="UniProtKB-KW"/>
</dbReference>
<dbReference type="InterPro" id="IPR037151">
    <property type="entry name" value="AlkB-like_sf"/>
</dbReference>
<dbReference type="GO" id="GO:0016787">
    <property type="term" value="F:hydrolase activity"/>
    <property type="evidence" value="ECO:0007669"/>
    <property type="project" value="UniProtKB-ARBA"/>
</dbReference>
<dbReference type="SUPFAM" id="SSF51197">
    <property type="entry name" value="Clavaminate synthase-like"/>
    <property type="match status" value="1"/>
</dbReference>
<dbReference type="GO" id="GO:0006307">
    <property type="term" value="P:DNA alkylation repair"/>
    <property type="evidence" value="ECO:0007669"/>
    <property type="project" value="InterPro"/>
</dbReference>
<evidence type="ECO:0000256" key="2">
    <source>
        <dbReference type="ARBA" id="ARBA00022723"/>
    </source>
</evidence>
<dbReference type="AlphaFoldDB" id="B5VZJ4"/>
<name>B5VZJ4_LIMMA</name>
<dbReference type="PANTHER" id="PTHR31212:SF4">
    <property type="entry name" value="ALPHA-KETOGLUTARATE-DEPENDENT DIOXYGENASE ALKB HOMOLOG 3"/>
    <property type="match status" value="1"/>
</dbReference>